<reference evidence="1" key="1">
    <citation type="journal article" date="2021" name="IMA Fungus">
        <title>Genomic characterization of three marine fungi, including Emericellopsis atlantica sp. nov. with signatures of a generalist lifestyle and marine biomass degradation.</title>
        <authorList>
            <person name="Hagestad O.C."/>
            <person name="Hou L."/>
            <person name="Andersen J.H."/>
            <person name="Hansen E.H."/>
            <person name="Altermark B."/>
            <person name="Li C."/>
            <person name="Kuhnert E."/>
            <person name="Cox R.J."/>
            <person name="Crous P.W."/>
            <person name="Spatafora J.W."/>
            <person name="Lail K."/>
            <person name="Amirebrahimi M."/>
            <person name="Lipzen A."/>
            <person name="Pangilinan J."/>
            <person name="Andreopoulos W."/>
            <person name="Hayes R.D."/>
            <person name="Ng V."/>
            <person name="Grigoriev I.V."/>
            <person name="Jackson S.A."/>
            <person name="Sutton T.D.S."/>
            <person name="Dobson A.D.W."/>
            <person name="Rama T."/>
        </authorList>
    </citation>
    <scope>NUCLEOTIDE SEQUENCE</scope>
    <source>
        <strain evidence="1">TRa3180A</strain>
    </source>
</reference>
<dbReference type="OrthoDB" id="9876299at2759"/>
<gene>
    <name evidence="1" type="ORF">BJ878DRAFT_205525</name>
</gene>
<evidence type="ECO:0000313" key="1">
    <source>
        <dbReference type="EMBL" id="KAG9247278.1"/>
    </source>
</evidence>
<dbReference type="Proteomes" id="UP000887226">
    <property type="component" value="Unassembled WGS sequence"/>
</dbReference>
<name>A0A9P7Z9B9_9HELO</name>
<accession>A0A9P7Z9B9</accession>
<proteinExistence type="predicted"/>
<protein>
    <submittedName>
        <fullName evidence="1">Uncharacterized protein</fullName>
    </submittedName>
</protein>
<evidence type="ECO:0000313" key="2">
    <source>
        <dbReference type="Proteomes" id="UP000887226"/>
    </source>
</evidence>
<comment type="caution">
    <text evidence="1">The sequence shown here is derived from an EMBL/GenBank/DDBJ whole genome shotgun (WGS) entry which is preliminary data.</text>
</comment>
<dbReference type="InterPro" id="IPR036291">
    <property type="entry name" value="NAD(P)-bd_dom_sf"/>
</dbReference>
<dbReference type="AlphaFoldDB" id="A0A9P7Z9B9"/>
<dbReference type="EMBL" id="MU253777">
    <property type="protein sequence ID" value="KAG9247278.1"/>
    <property type="molecule type" value="Genomic_DNA"/>
</dbReference>
<dbReference type="SUPFAM" id="SSF51735">
    <property type="entry name" value="NAD(P)-binding Rossmann-fold domains"/>
    <property type="match status" value="1"/>
</dbReference>
<dbReference type="Gene3D" id="3.40.50.720">
    <property type="entry name" value="NAD(P)-binding Rossmann-like Domain"/>
    <property type="match status" value="1"/>
</dbReference>
<keyword evidence="2" id="KW-1185">Reference proteome</keyword>
<sequence>MPPNTNAGYGPSKAAVHWLTLRIDADEEKNESFVVTPGWAQTDFGNAGAQYFGLKEAETPVEDSCSRMFKPIGEVTKASNDDSFGKLMKISCLFR</sequence>
<organism evidence="1 2">
    <name type="scientific">Calycina marina</name>
    <dbReference type="NCBI Taxonomy" id="1763456"/>
    <lineage>
        <taxon>Eukaryota</taxon>
        <taxon>Fungi</taxon>
        <taxon>Dikarya</taxon>
        <taxon>Ascomycota</taxon>
        <taxon>Pezizomycotina</taxon>
        <taxon>Leotiomycetes</taxon>
        <taxon>Helotiales</taxon>
        <taxon>Pezizellaceae</taxon>
        <taxon>Calycina</taxon>
    </lineage>
</organism>